<feature type="compositionally biased region" description="Polar residues" evidence="1">
    <location>
        <begin position="211"/>
        <end position="224"/>
    </location>
</feature>
<gene>
    <name evidence="2" type="ORF">ABID52_003582</name>
</gene>
<feature type="region of interest" description="Disordered" evidence="1">
    <location>
        <begin position="30"/>
        <end position="143"/>
    </location>
</feature>
<protein>
    <submittedName>
        <fullName evidence="2">Uncharacterized protein</fullName>
    </submittedName>
</protein>
<dbReference type="Proteomes" id="UP001549097">
    <property type="component" value="Unassembled WGS sequence"/>
</dbReference>
<reference evidence="2 3" key="1">
    <citation type="submission" date="2024-06" db="EMBL/GenBank/DDBJ databases">
        <title>Genomic Encyclopedia of Type Strains, Phase IV (KMG-IV): sequencing the most valuable type-strain genomes for metagenomic binning, comparative biology and taxonomic classification.</title>
        <authorList>
            <person name="Goeker M."/>
        </authorList>
    </citation>
    <scope>NUCLEOTIDE SEQUENCE [LARGE SCALE GENOMIC DNA]</scope>
    <source>
        <strain evidence="2 3">DSM 100124</strain>
    </source>
</reference>
<dbReference type="EMBL" id="JBEPMP010000002">
    <property type="protein sequence ID" value="MET3729965.1"/>
    <property type="molecule type" value="Genomic_DNA"/>
</dbReference>
<comment type="caution">
    <text evidence="2">The sequence shown here is derived from an EMBL/GenBank/DDBJ whole genome shotgun (WGS) entry which is preliminary data.</text>
</comment>
<dbReference type="RefSeq" id="WP_198769109.1">
    <property type="nucleotide sequence ID" value="NZ_JAEACF010000002.1"/>
</dbReference>
<evidence type="ECO:0000256" key="1">
    <source>
        <dbReference type="SAM" id="MobiDB-lite"/>
    </source>
</evidence>
<proteinExistence type="predicted"/>
<feature type="compositionally biased region" description="Polar residues" evidence="1">
    <location>
        <begin position="37"/>
        <end position="49"/>
    </location>
</feature>
<feature type="compositionally biased region" description="Basic and acidic residues" evidence="1">
    <location>
        <begin position="120"/>
        <end position="143"/>
    </location>
</feature>
<feature type="compositionally biased region" description="Basic and acidic residues" evidence="1">
    <location>
        <begin position="66"/>
        <end position="91"/>
    </location>
</feature>
<evidence type="ECO:0000313" key="2">
    <source>
        <dbReference type="EMBL" id="MET3729965.1"/>
    </source>
</evidence>
<feature type="region of interest" description="Disordered" evidence="1">
    <location>
        <begin position="173"/>
        <end position="228"/>
    </location>
</feature>
<sequence length="286" mass="31891">MRISNLIMQSLIAGAVLFIPVEVFAEKEDVEKRNQTTERSNQKIVQQGKTTDRVPVRATKQLGTELKTKPSEVKDKKPEIKGSEKRSETKLSKQVLISKQKNSQNANDRSRVKKPVPQRQTKEHVPMKQTERVNQDRSHLKKAESSIAIHRKTVIHKSLSLKETEKVLKMKPIPLKENGSRPHVKKDASPLSNNGSSKVPTHPVSKVIPATTGQGSSPPTNQTDGGAGTASLANFKASLVLPIIFEEGEKISVYFSRMDLLRSQWVNAPPARPPENALYFFKKIVV</sequence>
<accession>A0ABV2LN00</accession>
<feature type="compositionally biased region" description="Polar residues" evidence="1">
    <location>
        <begin position="190"/>
        <end position="199"/>
    </location>
</feature>
<name>A0ABV2LN00_9BACL</name>
<keyword evidence="3" id="KW-1185">Reference proteome</keyword>
<evidence type="ECO:0000313" key="3">
    <source>
        <dbReference type="Proteomes" id="UP001549097"/>
    </source>
</evidence>
<organism evidence="2 3">
    <name type="scientific">Fictibacillus halophilus</name>
    <dbReference type="NCBI Taxonomy" id="1610490"/>
    <lineage>
        <taxon>Bacteria</taxon>
        <taxon>Bacillati</taxon>
        <taxon>Bacillota</taxon>
        <taxon>Bacilli</taxon>
        <taxon>Bacillales</taxon>
        <taxon>Fictibacillaceae</taxon>
        <taxon>Fictibacillus</taxon>
    </lineage>
</organism>
<feature type="compositionally biased region" description="Polar residues" evidence="1">
    <location>
        <begin position="95"/>
        <end position="107"/>
    </location>
</feature>